<keyword evidence="1" id="KW-1185">Reference proteome</keyword>
<protein>
    <submittedName>
        <fullName evidence="2">BACK domain-containing protein</fullName>
    </submittedName>
</protein>
<organism evidence="1 2">
    <name type="scientific">Angiostrongylus cantonensis</name>
    <name type="common">Rat lungworm</name>
    <dbReference type="NCBI Taxonomy" id="6313"/>
    <lineage>
        <taxon>Eukaryota</taxon>
        <taxon>Metazoa</taxon>
        <taxon>Ecdysozoa</taxon>
        <taxon>Nematoda</taxon>
        <taxon>Chromadorea</taxon>
        <taxon>Rhabditida</taxon>
        <taxon>Rhabditina</taxon>
        <taxon>Rhabditomorpha</taxon>
        <taxon>Strongyloidea</taxon>
        <taxon>Metastrongylidae</taxon>
        <taxon>Angiostrongylus</taxon>
    </lineage>
</organism>
<dbReference type="WBParaSite" id="ACAC_0000214301-mRNA-1">
    <property type="protein sequence ID" value="ACAC_0000214301-mRNA-1"/>
    <property type="gene ID" value="ACAC_0000214301"/>
</dbReference>
<dbReference type="PANTHER" id="PTHR36944:SF2">
    <property type="entry name" value="CPG4 DOMAIN-CONTAINING PROTEIN"/>
    <property type="match status" value="1"/>
</dbReference>
<sequence length="135" mass="15116">MLRCLQKSGPQVSAVGNERAIHLSGELSLRYVNRCLFLQLFLSSDLDQYEKELSILCSFQACYLQCMIPVVDEVCVSGLSARTIELIRSFVHWHATDIADWHAVAGHFDELPESCRKIAGATVQPDPVLQLINRA</sequence>
<evidence type="ECO:0000313" key="2">
    <source>
        <dbReference type="WBParaSite" id="ACAC_0000214301-mRNA-1"/>
    </source>
</evidence>
<proteinExistence type="predicted"/>
<dbReference type="AlphaFoldDB" id="A0A0K0CX75"/>
<reference evidence="2" key="2">
    <citation type="submission" date="2017-02" db="UniProtKB">
        <authorList>
            <consortium name="WormBaseParasite"/>
        </authorList>
    </citation>
    <scope>IDENTIFICATION</scope>
</reference>
<reference evidence="1" key="1">
    <citation type="submission" date="2012-09" db="EMBL/GenBank/DDBJ databases">
        <authorList>
            <person name="Martin A.A."/>
        </authorList>
    </citation>
    <scope>NUCLEOTIDE SEQUENCE</scope>
</reference>
<name>A0A0K0CX75_ANGCA</name>
<dbReference type="PANTHER" id="PTHR36944">
    <property type="entry name" value="PROTEIN CBG02791-RELATED"/>
    <property type="match status" value="1"/>
</dbReference>
<evidence type="ECO:0000313" key="1">
    <source>
        <dbReference type="Proteomes" id="UP000035642"/>
    </source>
</evidence>
<accession>A0A0K0CX75</accession>
<dbReference type="STRING" id="6313.A0A0K0CX75"/>
<dbReference type="Proteomes" id="UP000035642">
    <property type="component" value="Unassembled WGS sequence"/>
</dbReference>